<dbReference type="PANTHER" id="PTHR33361:SF16">
    <property type="entry name" value="DUF885 DOMAIN-CONTAINING PROTEIN"/>
    <property type="match status" value="1"/>
</dbReference>
<evidence type="ECO:0000313" key="3">
    <source>
        <dbReference type="Proteomes" id="UP000297739"/>
    </source>
</evidence>
<dbReference type="RefSeq" id="WP_135498291.1">
    <property type="nucleotide sequence ID" value="NZ_SRLD01000025.1"/>
</dbReference>
<dbReference type="OrthoDB" id="9760040at2"/>
<protein>
    <submittedName>
        <fullName evidence="2">DUF885 domain-containing protein</fullName>
    </submittedName>
</protein>
<accession>A0A4Z0PJM3</accession>
<proteinExistence type="predicted"/>
<sequence>MKKLALGGLLACSLLAACNQQKTTDNPATETGAAADVKDLATLFANYWEEQAKLFPLSTTMQGDNRYNDQLPNDQTKAFRDSLQDFYQRYLTQLGTFDRGQLSENDKISYDIFRYDLQTRLDGLKLNIVVGDSYPGDWRIPFTQFGGLPIALGQFGSGQGAQPLLTAKDYDNWLSRVHGFPVWADSAISNFRRGMKDGVVLPKTLVEKMIPQMRDLVVTDPAKSLFYGPVTLFPKDMAAADKQRLTTAYKQAISRDLAPTYKKLADFLQNEYLPKTRATTGSSALPTGAAQYAHLVKQWTTTDKTPAEIYQTGLNEVKRIRTEMERVKAQAGFKGDLPAFFQYLKTDPKFMPYKTPGEVIGAFKKIQTRIDPNLKKMFGRTPKTGFEIRQTEAFRAASASAEYNQGTPDGSRPGIFYIPILDAATFNTTSGMESLFLHEAIPGHHYQISLQQENESLPKFRRFAWYGAMGEGWALYTESLGKELGLYTDPYQYMGALGDEIHRAIRLVVDVGMHTKNMTREQAIKYMMDNEAINEQGATAEIERYMAIPGQALSYKVGALKIRELREKYAKELGAGASGVLREKYPRQNGEHFNLSNFHDELLKDGVMPLSVLESKMDSWATQQK</sequence>
<dbReference type="PROSITE" id="PS51257">
    <property type="entry name" value="PROKAR_LIPOPROTEIN"/>
    <property type="match status" value="1"/>
</dbReference>
<gene>
    <name evidence="2" type="ORF">E5J99_13240</name>
</gene>
<organism evidence="2 3">
    <name type="scientific">Hymenobacter elongatus</name>
    <dbReference type="NCBI Taxonomy" id="877208"/>
    <lineage>
        <taxon>Bacteria</taxon>
        <taxon>Pseudomonadati</taxon>
        <taxon>Bacteroidota</taxon>
        <taxon>Cytophagia</taxon>
        <taxon>Cytophagales</taxon>
        <taxon>Hymenobacteraceae</taxon>
        <taxon>Hymenobacter</taxon>
    </lineage>
</organism>
<dbReference type="Proteomes" id="UP000297739">
    <property type="component" value="Unassembled WGS sequence"/>
</dbReference>
<evidence type="ECO:0000313" key="2">
    <source>
        <dbReference type="EMBL" id="TGE15169.1"/>
    </source>
</evidence>
<dbReference type="InterPro" id="IPR010281">
    <property type="entry name" value="DUF885"/>
</dbReference>
<comment type="caution">
    <text evidence="2">The sequence shown here is derived from an EMBL/GenBank/DDBJ whole genome shotgun (WGS) entry which is preliminary data.</text>
</comment>
<keyword evidence="3" id="KW-1185">Reference proteome</keyword>
<dbReference type="PANTHER" id="PTHR33361">
    <property type="entry name" value="GLR0591 PROTEIN"/>
    <property type="match status" value="1"/>
</dbReference>
<name>A0A4Z0PJM3_9BACT</name>
<dbReference type="EMBL" id="SRLD01000025">
    <property type="protein sequence ID" value="TGE15169.1"/>
    <property type="molecule type" value="Genomic_DNA"/>
</dbReference>
<feature type="chain" id="PRO_5021192014" evidence="1">
    <location>
        <begin position="17"/>
        <end position="625"/>
    </location>
</feature>
<dbReference type="Pfam" id="PF05960">
    <property type="entry name" value="DUF885"/>
    <property type="match status" value="1"/>
</dbReference>
<evidence type="ECO:0000256" key="1">
    <source>
        <dbReference type="SAM" id="SignalP"/>
    </source>
</evidence>
<reference evidence="2 3" key="1">
    <citation type="submission" date="2019-04" db="EMBL/GenBank/DDBJ databases">
        <authorList>
            <person name="Feng G."/>
            <person name="Zhang J."/>
            <person name="Zhu H."/>
        </authorList>
    </citation>
    <scope>NUCLEOTIDE SEQUENCE [LARGE SCALE GENOMIC DNA]</scope>
    <source>
        <strain evidence="2 3">JCM 17223</strain>
    </source>
</reference>
<dbReference type="AlphaFoldDB" id="A0A4Z0PJM3"/>
<feature type="signal peptide" evidence="1">
    <location>
        <begin position="1"/>
        <end position="16"/>
    </location>
</feature>
<keyword evidence="1" id="KW-0732">Signal</keyword>